<accession>A0ABV5TSZ4</accession>
<proteinExistence type="predicted"/>
<gene>
    <name evidence="1" type="ORF">ACFFRH_42925</name>
</gene>
<dbReference type="Proteomes" id="UP001589610">
    <property type="component" value="Unassembled WGS sequence"/>
</dbReference>
<evidence type="ECO:0000313" key="2">
    <source>
        <dbReference type="Proteomes" id="UP001589610"/>
    </source>
</evidence>
<name>A0ABV5TSZ4_9ACTN</name>
<reference evidence="1 2" key="1">
    <citation type="submission" date="2024-09" db="EMBL/GenBank/DDBJ databases">
        <authorList>
            <person name="Sun Q."/>
            <person name="Mori K."/>
        </authorList>
    </citation>
    <scope>NUCLEOTIDE SEQUENCE [LARGE SCALE GENOMIC DNA]</scope>
    <source>
        <strain evidence="1 2">JCM 3028</strain>
    </source>
</reference>
<protein>
    <recommendedName>
        <fullName evidence="3">Secreted protein</fullName>
    </recommendedName>
</protein>
<dbReference type="RefSeq" id="WP_344747058.1">
    <property type="nucleotide sequence ID" value="NZ_BAAAWW010000115.1"/>
</dbReference>
<dbReference type="EMBL" id="JBHMBS010000053">
    <property type="protein sequence ID" value="MFB9682266.1"/>
    <property type="molecule type" value="Genomic_DNA"/>
</dbReference>
<organism evidence="1 2">
    <name type="scientific">Streptosporangium vulgare</name>
    <dbReference type="NCBI Taxonomy" id="46190"/>
    <lineage>
        <taxon>Bacteria</taxon>
        <taxon>Bacillati</taxon>
        <taxon>Actinomycetota</taxon>
        <taxon>Actinomycetes</taxon>
        <taxon>Streptosporangiales</taxon>
        <taxon>Streptosporangiaceae</taxon>
        <taxon>Streptosporangium</taxon>
    </lineage>
</organism>
<keyword evidence="2" id="KW-1185">Reference proteome</keyword>
<comment type="caution">
    <text evidence="1">The sequence shown here is derived from an EMBL/GenBank/DDBJ whole genome shotgun (WGS) entry which is preliminary data.</text>
</comment>
<sequence>MKRSTIAVLVAAAVWGGALLVPVAFFVLNYGCDADDDRLVDSLGILDVRPASATPQEGRDNSCDEDDRITTVWQTYRSSGPRADVLPF</sequence>
<evidence type="ECO:0000313" key="1">
    <source>
        <dbReference type="EMBL" id="MFB9682266.1"/>
    </source>
</evidence>
<evidence type="ECO:0008006" key="3">
    <source>
        <dbReference type="Google" id="ProtNLM"/>
    </source>
</evidence>